<organism evidence="8 9">
    <name type="scientific">Immundisolibacter cernigliae</name>
    <dbReference type="NCBI Taxonomy" id="1810504"/>
    <lineage>
        <taxon>Bacteria</taxon>
        <taxon>Pseudomonadati</taxon>
        <taxon>Pseudomonadota</taxon>
        <taxon>Gammaproteobacteria</taxon>
        <taxon>Immundisolibacterales</taxon>
        <taxon>Immundisolibacteraceae</taxon>
        <taxon>Immundisolibacter</taxon>
    </lineage>
</organism>
<dbReference type="InParanoid" id="A0A1B1YVD9"/>
<evidence type="ECO:0000313" key="9">
    <source>
        <dbReference type="Proteomes" id="UP000092952"/>
    </source>
</evidence>
<dbReference type="InterPro" id="IPR017941">
    <property type="entry name" value="Rieske_2Fe-2S"/>
</dbReference>
<evidence type="ECO:0000256" key="2">
    <source>
        <dbReference type="ARBA" id="ARBA00022714"/>
    </source>
</evidence>
<evidence type="ECO:0000256" key="5">
    <source>
        <dbReference type="ARBA" id="ARBA00023004"/>
    </source>
</evidence>
<evidence type="ECO:0000256" key="4">
    <source>
        <dbReference type="ARBA" id="ARBA00023002"/>
    </source>
</evidence>
<proteinExistence type="inferred from homology"/>
<dbReference type="OrthoDB" id="9769355at2"/>
<keyword evidence="5" id="KW-0408">Iron</keyword>
<keyword evidence="2" id="KW-0001">2Fe-2S</keyword>
<dbReference type="PANTHER" id="PTHR43756:SF1">
    <property type="entry name" value="3-PHENYLPROPIONATE_CINNAMIC ACID DIOXYGENASE SUBUNIT ALPHA"/>
    <property type="match status" value="1"/>
</dbReference>
<protein>
    <recommendedName>
        <fullName evidence="7">Rieske domain-containing protein</fullName>
    </recommendedName>
</protein>
<dbReference type="GO" id="GO:0016491">
    <property type="term" value="F:oxidoreductase activity"/>
    <property type="evidence" value="ECO:0007669"/>
    <property type="project" value="UniProtKB-KW"/>
</dbReference>
<keyword evidence="4" id="KW-0560">Oxidoreductase</keyword>
<keyword evidence="9" id="KW-1185">Reference proteome</keyword>
<evidence type="ECO:0000256" key="1">
    <source>
        <dbReference type="ARBA" id="ARBA00008751"/>
    </source>
</evidence>
<dbReference type="InterPro" id="IPR015879">
    <property type="entry name" value="Ring_hydroxy_dOase_asu_C_dom"/>
</dbReference>
<dbReference type="SUPFAM" id="SSF50022">
    <property type="entry name" value="ISP domain"/>
    <property type="match status" value="1"/>
</dbReference>
<sequence>MDCPSTSRGFSGFSAYVDERPVDGVRRLDRGLYTDPELFDLELERIFEGGWLYLAHESQLPYPGNFVTLTLGRQPVIVSRDERGHVGAFINACPHHGATLLREAQGSVPDFSCPSHGWCFNLDGELAAVLKEKDGAYPPQFDKRQHGLSRLARVDSYRGFIFASLNAAVPSLSDHLGPAARCIDLLVDQSEEGLELLRGQATYTYPGNWKLQLESGVDGYHVHATHATYIATADRRRARGTGRDAVHAMQLGRVDRQKHSGYFDLGRGHVMLWGDWPNPQDRPNFSRYDEYRDRLGEATARWMVGRLRNLLIYPNLLLLDHMSSQLRVIRPLAVDLTEVTTHAIAPRDEEPDDRLRRIRQYEDFFNASGMATADDLSEFRQRQIGCNGRAVRWSDLSRGLARVGNAELAQELGLDLPPGGASLEDEGAAMVLHRRWLALMQGTG</sequence>
<dbReference type="AlphaFoldDB" id="A0A1B1YVD9"/>
<dbReference type="GO" id="GO:0005506">
    <property type="term" value="F:iron ion binding"/>
    <property type="evidence" value="ECO:0007669"/>
    <property type="project" value="InterPro"/>
</dbReference>
<dbReference type="KEGG" id="gbi:PG2T_11060"/>
<dbReference type="InterPro" id="IPR036922">
    <property type="entry name" value="Rieske_2Fe-2S_sf"/>
</dbReference>
<reference evidence="9" key="1">
    <citation type="submission" date="2016-03" db="EMBL/GenBank/DDBJ databases">
        <title>Complete genome sequence of Solimmundus cernigliae, representing a novel lineage of polycyclic aromatic hydrocarbon degraders within the Gammaproteobacteria.</title>
        <authorList>
            <person name="Singleton D.R."/>
            <person name="Dickey A.N."/>
            <person name="Scholl E.H."/>
            <person name="Wright F.A."/>
            <person name="Aitken M.D."/>
        </authorList>
    </citation>
    <scope>NUCLEOTIDE SEQUENCE [LARGE SCALE GENOMIC DNA]</scope>
    <source>
        <strain evidence="9">TR3.2</strain>
    </source>
</reference>
<evidence type="ECO:0000256" key="6">
    <source>
        <dbReference type="ARBA" id="ARBA00023014"/>
    </source>
</evidence>
<dbReference type="EMBL" id="CP014671">
    <property type="protein sequence ID" value="ANX04648.1"/>
    <property type="molecule type" value="Genomic_DNA"/>
</dbReference>
<dbReference type="Pfam" id="PF00355">
    <property type="entry name" value="Rieske"/>
    <property type="match status" value="1"/>
</dbReference>
<keyword evidence="3" id="KW-0479">Metal-binding</keyword>
<dbReference type="GO" id="GO:0051537">
    <property type="term" value="F:2 iron, 2 sulfur cluster binding"/>
    <property type="evidence" value="ECO:0007669"/>
    <property type="project" value="UniProtKB-KW"/>
</dbReference>
<evidence type="ECO:0000256" key="3">
    <source>
        <dbReference type="ARBA" id="ARBA00022723"/>
    </source>
</evidence>
<name>A0A1B1YVD9_9GAMM</name>
<dbReference type="PANTHER" id="PTHR43756">
    <property type="entry name" value="CHOLINE MONOOXYGENASE, CHLOROPLASTIC"/>
    <property type="match status" value="1"/>
</dbReference>
<dbReference type="PRINTS" id="PR00090">
    <property type="entry name" value="RNGDIOXGNASE"/>
</dbReference>
<dbReference type="RefSeq" id="WP_068805276.1">
    <property type="nucleotide sequence ID" value="NZ_CP014671.1"/>
</dbReference>
<dbReference type="STRING" id="1810504.PG2T_11060"/>
<comment type="similarity">
    <text evidence="1">Belongs to the bacterial ring-hydroxylating dioxygenase alpha subunit family.</text>
</comment>
<dbReference type="SUPFAM" id="SSF55961">
    <property type="entry name" value="Bet v1-like"/>
    <property type="match status" value="1"/>
</dbReference>
<evidence type="ECO:0000259" key="7">
    <source>
        <dbReference type="PROSITE" id="PS51296"/>
    </source>
</evidence>
<dbReference type="Gene3D" id="2.102.10.10">
    <property type="entry name" value="Rieske [2Fe-2S] iron-sulphur domain"/>
    <property type="match status" value="1"/>
</dbReference>
<accession>A0A1B1YVD9</accession>
<dbReference type="Pfam" id="PF00848">
    <property type="entry name" value="Ring_hydroxyl_A"/>
    <property type="match status" value="1"/>
</dbReference>
<dbReference type="InterPro" id="IPR001663">
    <property type="entry name" value="Rng_hydr_dOase-A"/>
</dbReference>
<dbReference type="Gene3D" id="3.90.380.10">
    <property type="entry name" value="Naphthalene 1,2-dioxygenase Alpha Subunit, Chain A, domain 1"/>
    <property type="match status" value="1"/>
</dbReference>
<evidence type="ECO:0000313" key="8">
    <source>
        <dbReference type="EMBL" id="ANX04648.1"/>
    </source>
</evidence>
<feature type="domain" description="Rieske" evidence="7">
    <location>
        <begin position="52"/>
        <end position="124"/>
    </location>
</feature>
<dbReference type="Proteomes" id="UP000092952">
    <property type="component" value="Chromosome"/>
</dbReference>
<gene>
    <name evidence="8" type="ORF">PG2T_11060</name>
</gene>
<dbReference type="PROSITE" id="PS51296">
    <property type="entry name" value="RIESKE"/>
    <property type="match status" value="1"/>
</dbReference>
<keyword evidence="6" id="KW-0411">Iron-sulfur</keyword>